<dbReference type="GO" id="GO:0006508">
    <property type="term" value="P:proteolysis"/>
    <property type="evidence" value="ECO:0007669"/>
    <property type="project" value="InterPro"/>
</dbReference>
<dbReference type="GO" id="GO:0004252">
    <property type="term" value="F:serine-type endopeptidase activity"/>
    <property type="evidence" value="ECO:0007669"/>
    <property type="project" value="TreeGrafter"/>
</dbReference>
<dbReference type="OrthoDB" id="9812921at2"/>
<keyword evidence="2" id="KW-0720">Serine protease</keyword>
<dbReference type="InterPro" id="IPR011659">
    <property type="entry name" value="WD40"/>
</dbReference>
<evidence type="ECO:0000259" key="4">
    <source>
        <dbReference type="Pfam" id="PF00930"/>
    </source>
</evidence>
<comment type="caution">
    <text evidence="5">The sequence shown here is derived from an EMBL/GenBank/DDBJ whole genome shotgun (WGS) entry which is preliminary data.</text>
</comment>
<dbReference type="InterPro" id="IPR001375">
    <property type="entry name" value="Peptidase_S9_cat"/>
</dbReference>
<dbReference type="InterPro" id="IPR011042">
    <property type="entry name" value="6-blade_b-propeller_TolB-like"/>
</dbReference>
<proteinExistence type="predicted"/>
<dbReference type="Gene3D" id="2.120.10.30">
    <property type="entry name" value="TolB, C-terminal domain"/>
    <property type="match status" value="2"/>
</dbReference>
<dbReference type="InterPro" id="IPR002469">
    <property type="entry name" value="Peptidase_S9B_N"/>
</dbReference>
<dbReference type="Pfam" id="PF00326">
    <property type="entry name" value="Peptidase_S9"/>
    <property type="match status" value="1"/>
</dbReference>
<protein>
    <submittedName>
        <fullName evidence="5">S9 family peptidase</fullName>
    </submittedName>
</protein>
<keyword evidence="6" id="KW-1185">Reference proteome</keyword>
<dbReference type="Gene3D" id="3.40.50.1820">
    <property type="entry name" value="alpha/beta hydrolase"/>
    <property type="match status" value="1"/>
</dbReference>
<evidence type="ECO:0000256" key="1">
    <source>
        <dbReference type="ARBA" id="ARBA00022801"/>
    </source>
</evidence>
<feature type="domain" description="Peptidase S9 prolyl oligopeptidase catalytic" evidence="3">
    <location>
        <begin position="484"/>
        <end position="690"/>
    </location>
</feature>
<evidence type="ECO:0000259" key="3">
    <source>
        <dbReference type="Pfam" id="PF00326"/>
    </source>
</evidence>
<organism evidence="5 6">
    <name type="scientific">Dokdonia sinensis</name>
    <dbReference type="NCBI Taxonomy" id="2479847"/>
    <lineage>
        <taxon>Bacteria</taxon>
        <taxon>Pseudomonadati</taxon>
        <taxon>Bacteroidota</taxon>
        <taxon>Flavobacteriia</taxon>
        <taxon>Flavobacteriales</taxon>
        <taxon>Flavobacteriaceae</taxon>
        <taxon>Dokdonia</taxon>
    </lineage>
</organism>
<evidence type="ECO:0000313" key="5">
    <source>
        <dbReference type="EMBL" id="RMB57633.1"/>
    </source>
</evidence>
<name>A0A3M0G7H2_9FLAO</name>
<accession>A0A3M0G7H2</accession>
<dbReference type="EMBL" id="REFV01000010">
    <property type="protein sequence ID" value="RMB57633.1"/>
    <property type="molecule type" value="Genomic_DNA"/>
</dbReference>
<dbReference type="InterPro" id="IPR029058">
    <property type="entry name" value="AB_hydrolase_fold"/>
</dbReference>
<sequence length="692" mass="77184">MRLLTLVIACLTTFISLSQRNFETLDVFQLEYASDPQISPDGSTVIYRRTGFDIMEDKSKGNLWMVKTDGSLHQKLTVNEGNESSARWSPSGDRIAYTASTEEGSELFVRWMNTGATAKLSQLENSPSNLSWSPDGKWIAFSAMEYTAPPVIAKMPKKPKGAKWADAPRITDRFKHEADGQGYLKPGFRHIYVIPSDGGSPRKMTSGDFNHGGNLSWSQDGRHIYFSGNRSEAWEYDFRNSEIYSVHTKSGAITALTDRNGPDRNPIVSPDGKKIAYLGFDDKVQTYQVTRLYVMNLDGSDKKEIITNLDRSIDNIEWASNSNDLYFTYDDKGNSKIGKVSLSGKVTKLADDMGGTTLGRPYASGSYSVSKDGTIAFTYSQPDRPAEVTVIGKGVKTKIPKRTFQNRIEGKTESQEGLAVLTALNSDLLDYRTLGKVEEIWYKSSVDGRDIQGWIVYPPNYETGKQYPLLVENHGGPILNYGDRFSAEIQLYASAGYVVFYPNPRGSTSYGEEFGNLLYNNYPGEDYNDVMDGVDACLAKGITSEDQLYVTGGSAGGIMTAWMIGKNNRFEAAVVAKPVMNWISKTLVADNYYGYANSRYPGQPWENFETYWKFSPISLVGNIETPTMVMVGMNDLRTPPSEAKQMYHALKIRKIETVLVEIPDASHGIASRPSNLITKVAHTLAWFEKYRK</sequence>
<keyword evidence="1" id="KW-0378">Hydrolase</keyword>
<dbReference type="SUPFAM" id="SSF82171">
    <property type="entry name" value="DPP6 N-terminal domain-like"/>
    <property type="match status" value="1"/>
</dbReference>
<evidence type="ECO:0000313" key="6">
    <source>
        <dbReference type="Proteomes" id="UP000281985"/>
    </source>
</evidence>
<dbReference type="AlphaFoldDB" id="A0A3M0G7H2"/>
<dbReference type="PANTHER" id="PTHR42776">
    <property type="entry name" value="SERINE PEPTIDASE S9 FAMILY MEMBER"/>
    <property type="match status" value="1"/>
</dbReference>
<dbReference type="SUPFAM" id="SSF53474">
    <property type="entry name" value="alpha/beta-Hydrolases"/>
    <property type="match status" value="1"/>
</dbReference>
<dbReference type="Pfam" id="PF00930">
    <property type="entry name" value="DPPIV_N"/>
    <property type="match status" value="1"/>
</dbReference>
<feature type="domain" description="Dipeptidylpeptidase IV N-terminal" evidence="4">
    <location>
        <begin position="185"/>
        <end position="273"/>
    </location>
</feature>
<reference evidence="5 6" key="1">
    <citation type="submission" date="2018-10" db="EMBL/GenBank/DDBJ databases">
        <title>Dokdonia luteus sp. nov., isolated from sea water.</title>
        <authorList>
            <person name="Zhou L.Y."/>
            <person name="Du Z.J."/>
        </authorList>
    </citation>
    <scope>NUCLEOTIDE SEQUENCE [LARGE SCALE GENOMIC DNA]</scope>
    <source>
        <strain evidence="5 6">SH27</strain>
    </source>
</reference>
<keyword evidence="2" id="KW-0645">Protease</keyword>
<gene>
    <name evidence="5" type="ORF">EAX61_11005</name>
</gene>
<dbReference type="RefSeq" id="WP_121917740.1">
    <property type="nucleotide sequence ID" value="NZ_REFV01000010.1"/>
</dbReference>
<dbReference type="Proteomes" id="UP000281985">
    <property type="component" value="Unassembled WGS sequence"/>
</dbReference>
<evidence type="ECO:0000256" key="2">
    <source>
        <dbReference type="ARBA" id="ARBA00022825"/>
    </source>
</evidence>
<dbReference type="Pfam" id="PF07676">
    <property type="entry name" value="PD40"/>
    <property type="match status" value="2"/>
</dbReference>
<dbReference type="PANTHER" id="PTHR42776:SF4">
    <property type="entry name" value="ACYLAMINO-ACID-RELEASING ENZYME"/>
    <property type="match status" value="1"/>
</dbReference>